<sequence>MKKLFLIIGAPGSGKTTDASLIAQEDAKFAHFSTGDLLRAEVASGSELGKLIDGFISKGNLVPLDVVVNAIVSAIKSSNKSNVIIDGYPRSVEQMTELDKVLAAQSEIALKGVIEVDVSEAVARERVLGRARGADDNNEVFNNRMKVYLEPIEAIRKFYKSKNLLYIVNGERAIEPIVADIKQLINAL</sequence>
<comment type="pathway">
    <text evidence="5">Purine metabolism; AMP biosynthesis via salvage pathway; AMP from ADP: step 1/1.</text>
</comment>
<keyword evidence="5" id="KW-0963">Cytoplasm</keyword>
<feature type="binding site" evidence="5">
    <location>
        <position position="34"/>
    </location>
    <ligand>
        <name>AMP</name>
        <dbReference type="ChEBI" id="CHEBI:456215"/>
    </ligand>
</feature>
<dbReference type="Pfam" id="PF00406">
    <property type="entry name" value="ADK"/>
    <property type="match status" value="1"/>
</dbReference>
<dbReference type="EC" id="2.7.4.3" evidence="5 7"/>
<dbReference type="SUPFAM" id="SSF52540">
    <property type="entry name" value="P-loop containing nucleoside triphosphate hydrolases"/>
    <property type="match status" value="1"/>
</dbReference>
<evidence type="ECO:0000256" key="6">
    <source>
        <dbReference type="RuleBase" id="RU003330"/>
    </source>
</evidence>
<evidence type="ECO:0000313" key="8">
    <source>
        <dbReference type="EMBL" id="QCD47228.1"/>
    </source>
</evidence>
<dbReference type="AlphaFoldDB" id="A0A6G5QND6"/>
<proteinExistence type="inferred from homology"/>
<comment type="similarity">
    <text evidence="5 6">Belongs to the adenylate kinase family.</text>
</comment>
<gene>
    <name evidence="5 8" type="primary">adk</name>
    <name evidence="8" type="ORF">CRECT_1592</name>
</gene>
<evidence type="ECO:0000256" key="2">
    <source>
        <dbReference type="ARBA" id="ARBA00022727"/>
    </source>
</evidence>
<dbReference type="RefSeq" id="WP_004319594.1">
    <property type="nucleotide sequence ID" value="NZ_CP012543.1"/>
</dbReference>
<dbReference type="PANTHER" id="PTHR23359">
    <property type="entry name" value="NUCLEOTIDE KINASE"/>
    <property type="match status" value="1"/>
</dbReference>
<dbReference type="KEGG" id="crx:CRECT_1592"/>
<dbReference type="PRINTS" id="PR00094">
    <property type="entry name" value="ADENYLTKNASE"/>
</dbReference>
<dbReference type="GO" id="GO:0044209">
    <property type="term" value="P:AMP salvage"/>
    <property type="evidence" value="ECO:0007669"/>
    <property type="project" value="UniProtKB-UniRule"/>
</dbReference>
<evidence type="ECO:0000256" key="3">
    <source>
        <dbReference type="ARBA" id="ARBA00022741"/>
    </source>
</evidence>
<evidence type="ECO:0000256" key="4">
    <source>
        <dbReference type="ARBA" id="ARBA00022777"/>
    </source>
</evidence>
<keyword evidence="3 5" id="KW-0547">Nucleotide-binding</keyword>
<protein>
    <recommendedName>
        <fullName evidence="5 7">Adenylate kinase</fullName>
        <shortName evidence="5">AK</shortName>
        <ecNumber evidence="5 7">2.7.4.3</ecNumber>
    </recommendedName>
    <alternativeName>
        <fullName evidence="5">ATP-AMP transphosphorylase</fullName>
    </alternativeName>
    <alternativeName>
        <fullName evidence="5">ATP:AMP phosphotransferase</fullName>
    </alternativeName>
    <alternativeName>
        <fullName evidence="5">Adenylate monophosphate kinase</fullName>
    </alternativeName>
</protein>
<feature type="binding site" evidence="5">
    <location>
        <begin position="12"/>
        <end position="17"/>
    </location>
    <ligand>
        <name>ATP</name>
        <dbReference type="ChEBI" id="CHEBI:30616"/>
    </ligand>
</feature>
<dbReference type="UniPathway" id="UPA00588">
    <property type="reaction ID" value="UER00649"/>
</dbReference>
<name>A0A6G5QND6_CAMRE</name>
<feature type="binding site" evidence="5">
    <location>
        <position position="39"/>
    </location>
    <ligand>
        <name>AMP</name>
        <dbReference type="ChEBI" id="CHEBI:456215"/>
    </ligand>
</feature>
<comment type="subunit">
    <text evidence="5 7">Monomer.</text>
</comment>
<dbReference type="GO" id="GO:0005524">
    <property type="term" value="F:ATP binding"/>
    <property type="evidence" value="ECO:0007669"/>
    <property type="project" value="UniProtKB-UniRule"/>
</dbReference>
<dbReference type="Proteomes" id="UP000502377">
    <property type="component" value="Chromosome"/>
</dbReference>
<dbReference type="InterPro" id="IPR033690">
    <property type="entry name" value="Adenylat_kinase_CS"/>
</dbReference>
<dbReference type="InterPro" id="IPR027417">
    <property type="entry name" value="P-loop_NTPase"/>
</dbReference>
<comment type="domain">
    <text evidence="5">Consists of three domains, a large central CORE domain and two small peripheral domains, NMPbind and LID, which undergo movements during catalysis. The LID domain closes over the site of phosphoryl transfer upon ATP binding. Assembling and dissambling the active center during each catalytic cycle provides an effective means to prevent ATP hydrolysis.</text>
</comment>
<feature type="binding site" evidence="5">
    <location>
        <begin position="60"/>
        <end position="62"/>
    </location>
    <ligand>
        <name>AMP</name>
        <dbReference type="ChEBI" id="CHEBI:456215"/>
    </ligand>
</feature>
<dbReference type="PROSITE" id="PS00113">
    <property type="entry name" value="ADENYLATE_KINASE"/>
    <property type="match status" value="1"/>
</dbReference>
<keyword evidence="4 5" id="KW-0418">Kinase</keyword>
<evidence type="ECO:0000256" key="5">
    <source>
        <dbReference type="HAMAP-Rule" id="MF_00235"/>
    </source>
</evidence>
<comment type="catalytic activity">
    <reaction evidence="5 7">
        <text>AMP + ATP = 2 ADP</text>
        <dbReference type="Rhea" id="RHEA:12973"/>
        <dbReference type="ChEBI" id="CHEBI:30616"/>
        <dbReference type="ChEBI" id="CHEBI:456215"/>
        <dbReference type="ChEBI" id="CHEBI:456216"/>
        <dbReference type="EC" id="2.7.4.3"/>
    </reaction>
</comment>
<dbReference type="InterPro" id="IPR000850">
    <property type="entry name" value="Adenylat/UMP-CMP_kin"/>
</dbReference>
<dbReference type="EMBL" id="CP012543">
    <property type="protein sequence ID" value="QCD47228.1"/>
    <property type="molecule type" value="Genomic_DNA"/>
</dbReference>
<feature type="binding site" evidence="5">
    <location>
        <position position="144"/>
    </location>
    <ligand>
        <name>AMP</name>
        <dbReference type="ChEBI" id="CHEBI:456215"/>
    </ligand>
</feature>
<evidence type="ECO:0000313" key="9">
    <source>
        <dbReference type="Proteomes" id="UP000502377"/>
    </source>
</evidence>
<dbReference type="CDD" id="cd01428">
    <property type="entry name" value="ADK"/>
    <property type="match status" value="1"/>
</dbReference>
<evidence type="ECO:0000256" key="7">
    <source>
        <dbReference type="RuleBase" id="RU003331"/>
    </source>
</evidence>
<accession>A0A6G5QND6</accession>
<comment type="function">
    <text evidence="5">Catalyzes the reversible transfer of the terminal phosphate group between ATP and AMP. Plays an important role in cellular energy homeostasis and in adenine nucleotide metabolism.</text>
</comment>
<keyword evidence="5 7" id="KW-0067">ATP-binding</keyword>
<feature type="binding site" evidence="5">
    <location>
        <position position="172"/>
    </location>
    <ligand>
        <name>ATP</name>
        <dbReference type="ChEBI" id="CHEBI:30616"/>
    </ligand>
</feature>
<dbReference type="GO" id="GO:0005737">
    <property type="term" value="C:cytoplasm"/>
    <property type="evidence" value="ECO:0007669"/>
    <property type="project" value="UniProtKB-SubCell"/>
</dbReference>
<comment type="caution">
    <text evidence="5">Lacks conserved residue(s) required for the propagation of feature annotation.</text>
</comment>
<keyword evidence="2 5" id="KW-0545">Nucleotide biosynthesis</keyword>
<feature type="binding site" evidence="5">
    <location>
        <position position="130"/>
    </location>
    <ligand>
        <name>ATP</name>
        <dbReference type="ChEBI" id="CHEBI:30616"/>
    </ligand>
</feature>
<feature type="region of interest" description="NMP" evidence="5">
    <location>
        <begin position="33"/>
        <end position="62"/>
    </location>
</feature>
<dbReference type="HAMAP" id="MF_00235">
    <property type="entry name" value="Adenylate_kinase_Adk"/>
    <property type="match status" value="1"/>
</dbReference>
<comment type="subcellular location">
    <subcellularLocation>
        <location evidence="5 7">Cytoplasm</location>
    </subcellularLocation>
</comment>
<organism evidence="8 9">
    <name type="scientific">Campylobacter rectus</name>
    <name type="common">Wolinella recta</name>
    <dbReference type="NCBI Taxonomy" id="203"/>
    <lineage>
        <taxon>Bacteria</taxon>
        <taxon>Pseudomonadati</taxon>
        <taxon>Campylobacterota</taxon>
        <taxon>Epsilonproteobacteria</taxon>
        <taxon>Campylobacterales</taxon>
        <taxon>Campylobacteraceae</taxon>
        <taxon>Campylobacter</taxon>
    </lineage>
</organism>
<dbReference type="NCBIfam" id="NF001384">
    <property type="entry name" value="PRK00279.2-2"/>
    <property type="match status" value="1"/>
</dbReference>
<reference evidence="8 9" key="1">
    <citation type="submission" date="2016-07" db="EMBL/GenBank/DDBJ databases">
        <title>Comparative genomics of the Campylobacter concisus group.</title>
        <authorList>
            <person name="Miller W.G."/>
            <person name="Yee E."/>
            <person name="Chapman M.H."/>
            <person name="Huynh S."/>
            <person name="Bono J.L."/>
            <person name="On S.L.W."/>
            <person name="StLeger J."/>
            <person name="Foster G."/>
            <person name="Parker C.T."/>
        </authorList>
    </citation>
    <scope>NUCLEOTIDE SEQUENCE [LARGE SCALE GENOMIC DNA]</scope>
    <source>
        <strain evidence="8 9">ATCC 33238</strain>
    </source>
</reference>
<dbReference type="GO" id="GO:0004017">
    <property type="term" value="F:AMP kinase activity"/>
    <property type="evidence" value="ECO:0007669"/>
    <property type="project" value="UniProtKB-UniRule"/>
</dbReference>
<feature type="binding site" evidence="5">
    <location>
        <begin position="87"/>
        <end position="90"/>
    </location>
    <ligand>
        <name>AMP</name>
        <dbReference type="ChEBI" id="CHEBI:456215"/>
    </ligand>
</feature>
<dbReference type="Gene3D" id="3.40.50.300">
    <property type="entry name" value="P-loop containing nucleotide triphosphate hydrolases"/>
    <property type="match status" value="1"/>
</dbReference>
<feature type="binding site" evidence="5">
    <location>
        <position position="94"/>
    </location>
    <ligand>
        <name>AMP</name>
        <dbReference type="ChEBI" id="CHEBI:456215"/>
    </ligand>
</feature>
<evidence type="ECO:0000256" key="1">
    <source>
        <dbReference type="ARBA" id="ARBA00022679"/>
    </source>
</evidence>
<keyword evidence="1 5" id="KW-0808">Transferase</keyword>